<dbReference type="InterPro" id="IPR011626">
    <property type="entry name" value="Alpha-macroglobulin_TED"/>
</dbReference>
<dbReference type="Gene3D" id="2.60.40.1930">
    <property type="match status" value="1"/>
</dbReference>
<dbReference type="PROSITE" id="PS50026">
    <property type="entry name" value="EGF_3"/>
    <property type="match status" value="1"/>
</dbReference>
<dbReference type="SMART" id="SM01361">
    <property type="entry name" value="A2M_recep"/>
    <property type="match status" value="1"/>
</dbReference>
<dbReference type="InterPro" id="IPR009048">
    <property type="entry name" value="A-macroglobulin_rcpt-bd"/>
</dbReference>
<dbReference type="InterPro" id="IPR014756">
    <property type="entry name" value="Ig_E-set"/>
</dbReference>
<dbReference type="Gene3D" id="1.50.10.20">
    <property type="match status" value="1"/>
</dbReference>
<evidence type="ECO:0000256" key="8">
    <source>
        <dbReference type="PROSITE-ProRule" id="PRU00076"/>
    </source>
</evidence>
<dbReference type="PROSITE" id="PS01186">
    <property type="entry name" value="EGF_2"/>
    <property type="match status" value="1"/>
</dbReference>
<keyword evidence="6" id="KW-0722">Serine protease inhibitor</keyword>
<dbReference type="GO" id="GO:0016020">
    <property type="term" value="C:membrane"/>
    <property type="evidence" value="ECO:0007669"/>
    <property type="project" value="InterPro"/>
</dbReference>
<comment type="caution">
    <text evidence="11">The sequence shown here is derived from an EMBL/GenBank/DDBJ whole genome shotgun (WGS) entry which is preliminary data.</text>
</comment>
<dbReference type="Gene3D" id="2.10.25.140">
    <property type="match status" value="1"/>
</dbReference>
<dbReference type="InterPro" id="IPR013783">
    <property type="entry name" value="Ig-like_fold"/>
</dbReference>
<dbReference type="SUPFAM" id="SSF49410">
    <property type="entry name" value="Alpha-macroglobulin receptor domain"/>
    <property type="match status" value="1"/>
</dbReference>
<dbReference type="GO" id="GO:0004867">
    <property type="term" value="F:serine-type endopeptidase inhibitor activity"/>
    <property type="evidence" value="ECO:0007669"/>
    <property type="project" value="UniProtKB-KW"/>
</dbReference>
<evidence type="ECO:0000256" key="9">
    <source>
        <dbReference type="SAM" id="SignalP"/>
    </source>
</evidence>
<comment type="similarity">
    <text evidence="1">Belongs to the protease inhibitor I39 (alpha-2-macroglobulin) family.</text>
</comment>
<dbReference type="Pfam" id="PF07677">
    <property type="entry name" value="A2M_recep"/>
    <property type="match status" value="1"/>
</dbReference>
<dbReference type="PROSITE" id="PS00022">
    <property type="entry name" value="EGF_1"/>
    <property type="match status" value="2"/>
</dbReference>
<evidence type="ECO:0000256" key="6">
    <source>
        <dbReference type="ARBA" id="ARBA00022900"/>
    </source>
</evidence>
<dbReference type="GO" id="GO:0005615">
    <property type="term" value="C:extracellular space"/>
    <property type="evidence" value="ECO:0007669"/>
    <property type="project" value="InterPro"/>
</dbReference>
<dbReference type="InterPro" id="IPR047565">
    <property type="entry name" value="Alpha-macroglob_thiol-ester_cl"/>
</dbReference>
<keyword evidence="9" id="KW-0732">Signal</keyword>
<keyword evidence="4" id="KW-0646">Protease inhibitor</keyword>
<keyword evidence="3 8" id="KW-0245">EGF-like domain</keyword>
<dbReference type="InterPro" id="IPR001599">
    <property type="entry name" value="Macroglobln_a2"/>
</dbReference>
<dbReference type="Pfam" id="PF00207">
    <property type="entry name" value="A2M"/>
    <property type="match status" value="1"/>
</dbReference>
<dbReference type="Gene3D" id="2.60.40.1940">
    <property type="match status" value="1"/>
</dbReference>
<dbReference type="InterPro" id="IPR000742">
    <property type="entry name" value="EGF"/>
</dbReference>
<keyword evidence="5" id="KW-0677">Repeat</keyword>
<protein>
    <submittedName>
        <fullName evidence="11">Alpha-2-macroglobulin</fullName>
    </submittedName>
</protein>
<dbReference type="Gene3D" id="2.20.130.20">
    <property type="match status" value="1"/>
</dbReference>
<dbReference type="Gene3D" id="2.60.40.10">
    <property type="entry name" value="Immunoglobulins"/>
    <property type="match status" value="1"/>
</dbReference>
<dbReference type="Gene3D" id="2.60.120.1540">
    <property type="match status" value="1"/>
</dbReference>
<dbReference type="Pfam" id="PF07678">
    <property type="entry name" value="TED_complement"/>
    <property type="match status" value="1"/>
</dbReference>
<dbReference type="InterPro" id="IPR041555">
    <property type="entry name" value="MG3"/>
</dbReference>
<dbReference type="SMART" id="SM00181">
    <property type="entry name" value="EGF"/>
    <property type="match status" value="2"/>
</dbReference>
<name>A0A5J4NQR5_9TREM</name>
<dbReference type="SUPFAM" id="SSF81296">
    <property type="entry name" value="E set domains"/>
    <property type="match status" value="1"/>
</dbReference>
<dbReference type="InterPro" id="IPR008930">
    <property type="entry name" value="Terpenoid_cyclase/PrenylTrfase"/>
</dbReference>
<feature type="chain" id="PRO_5023940355" evidence="9">
    <location>
        <begin position="24"/>
        <end position="2000"/>
    </location>
</feature>
<keyword evidence="12" id="KW-1185">Reference proteome</keyword>
<evidence type="ECO:0000256" key="5">
    <source>
        <dbReference type="ARBA" id="ARBA00022737"/>
    </source>
</evidence>
<feature type="signal peptide" evidence="9">
    <location>
        <begin position="1"/>
        <end position="23"/>
    </location>
</feature>
<evidence type="ECO:0000256" key="1">
    <source>
        <dbReference type="ARBA" id="ARBA00010952"/>
    </source>
</evidence>
<dbReference type="Pfam" id="PF17791">
    <property type="entry name" value="MG3"/>
    <property type="match status" value="1"/>
</dbReference>
<dbReference type="Proteomes" id="UP000324629">
    <property type="component" value="Unassembled WGS sequence"/>
</dbReference>
<organism evidence="11 12">
    <name type="scientific">Paragonimus westermani</name>
    <dbReference type="NCBI Taxonomy" id="34504"/>
    <lineage>
        <taxon>Eukaryota</taxon>
        <taxon>Metazoa</taxon>
        <taxon>Spiralia</taxon>
        <taxon>Lophotrochozoa</taxon>
        <taxon>Platyhelminthes</taxon>
        <taxon>Trematoda</taxon>
        <taxon>Digenea</taxon>
        <taxon>Plagiorchiida</taxon>
        <taxon>Troglotremata</taxon>
        <taxon>Troglotrematidae</taxon>
        <taxon>Paragonimus</taxon>
    </lineage>
</organism>
<evidence type="ECO:0000256" key="4">
    <source>
        <dbReference type="ARBA" id="ARBA00022690"/>
    </source>
</evidence>
<dbReference type="PANTHER" id="PTHR11412">
    <property type="entry name" value="MACROGLOBULIN / COMPLEMENT"/>
    <property type="match status" value="1"/>
</dbReference>
<dbReference type="Gene3D" id="2.60.40.690">
    <property type="entry name" value="Alpha-macroglobulin, receptor-binding domain"/>
    <property type="match status" value="1"/>
</dbReference>
<dbReference type="Gene3D" id="2.10.25.10">
    <property type="entry name" value="Laminin"/>
    <property type="match status" value="1"/>
</dbReference>
<proteinExistence type="inferred from homology"/>
<evidence type="ECO:0000313" key="12">
    <source>
        <dbReference type="Proteomes" id="UP000324629"/>
    </source>
</evidence>
<feature type="disulfide bond" evidence="8">
    <location>
        <begin position="669"/>
        <end position="678"/>
    </location>
</feature>
<dbReference type="SUPFAM" id="SSF48239">
    <property type="entry name" value="Terpenoid cyclases/Protein prenyltransferases"/>
    <property type="match status" value="1"/>
</dbReference>
<dbReference type="SMART" id="SM01419">
    <property type="entry name" value="Thiol-ester_cl"/>
    <property type="match status" value="1"/>
</dbReference>
<evidence type="ECO:0000313" key="11">
    <source>
        <dbReference type="EMBL" id="KAA3677872.1"/>
    </source>
</evidence>
<dbReference type="InterPro" id="IPR019742">
    <property type="entry name" value="MacrogloblnA2_CS"/>
</dbReference>
<dbReference type="GO" id="GO:0007154">
    <property type="term" value="P:cell communication"/>
    <property type="evidence" value="ECO:0007669"/>
    <property type="project" value="InterPro"/>
</dbReference>
<dbReference type="InterPro" id="IPR050473">
    <property type="entry name" value="A2M/Complement_sys"/>
</dbReference>
<dbReference type="SMART" id="SM01360">
    <property type="entry name" value="A2M"/>
    <property type="match status" value="1"/>
</dbReference>
<evidence type="ECO:0000259" key="10">
    <source>
        <dbReference type="PROSITE" id="PS50026"/>
    </source>
</evidence>
<gene>
    <name evidence="11" type="ORF">DEA37_0001242</name>
</gene>
<feature type="domain" description="EGF-like" evidence="10">
    <location>
        <begin position="646"/>
        <end position="679"/>
    </location>
</feature>
<keyword evidence="2" id="KW-0217">Developmental protein</keyword>
<dbReference type="EMBL" id="QNGE01001313">
    <property type="protein sequence ID" value="KAA3677872.1"/>
    <property type="molecule type" value="Genomic_DNA"/>
</dbReference>
<dbReference type="InterPro" id="IPR036595">
    <property type="entry name" value="A-macroglobulin_rcpt-bd_sf"/>
</dbReference>
<comment type="caution">
    <text evidence="8">Lacks conserved residue(s) required for the propagation of feature annotation.</text>
</comment>
<dbReference type="PROSITE" id="PS00477">
    <property type="entry name" value="ALPHA_2_MACROGLOBULIN"/>
    <property type="match status" value="1"/>
</dbReference>
<accession>A0A5J4NQR5</accession>
<sequence length="2000" mass="223672">MGKYHRILLSLLCVLGWLNLLKAKYVTEADVFITTPSTLFVEHDNTVLIRTKRPASIVKLTTSIQYGTSIMFENAVDHEMYSLPDNWYGTDIQYRPSFVPVTEAQIRVIFNFSVVLCIDYPGCSDADNTKHLSQSVIVTRRNVVVLGETDKPIYRPGEVVRMRFLALKPQFTVPLNETVSYPLRKPIITLDGNVTFVELTPADVDMLNGIEYEEISLVDSQDNRVKQWLRASPRLAANLSYHLLNDAPEGEWHAKVHFSGKTEVLRFSVKQYVLPRFLTIIQPPNNLTFETKFSQFSVCAKYTDGQPMLGFVRAQLCVCERSSDGKITLDEQNSITTENICPKNHASFKPRPCIRLNELLRADGCAFFNTTTRPLEFDNIEFPHWGQGLVCAEVEEEGTQSTVTRCELGASVSKKKASIELTIPPVFKPGLPIMGSVVLRGVEPVHLVHGAELTIKVTEERFACWYPRFSVKDTYQFVTSVKTDSNGSARFYIPPINSTRRLFVKATYVPGDPNNTFEEVSHDLKPHSLLSFTSRNKEIEAYDFIRPWLSQSGSSLQLWPTDKPVVAKCPGVVTLNMIANTQLAKRAIYVQCIARGRLLQRYIPAELVEVSEMCRDRDDHLGHYKCVSTTSDRIVCLPGWVGNDCLHPVCANGCHPRGGVCYQPNTCTCIDGWTGLNCQECVKRTNCKQGRCVNGDDCVCDPGWVGFLCDTRKVHFVETVNADIQTNENNESPEKTFRELEEPDKTTEAVFSHRTLYERQINFSIDGDWGPEATVVVYFYNGDNDSRGVEIVPMVIELRNLDNCTNPATAMQAESLVSGINFDQNHVSPGQQVQLTVRPVDQTFNPVTRAVKEREQIPDQVCFLRMSDISLDNFEQEKNVIDMTSFLKRIQQTQETIKWHSAVPDNVLEAFRSAGLQLTTLTDFTTIQQTFQPCLARMYSTVVDGPMASALPAPPMSLISSNAVTKEQEANSVPIQTMPRLRDFFPEVWLFDYAPVEQQTTQHGQSFYGVQTNLTVPDSITTWRASAFCTTKSNGLWIPPSKRLTVSMPFFAEITLPKQVIRGEILYLPISIHVIDNEIKSAGDNGSKECFEIRVFTQVDEQDWVRVSISEFTGCACRGEKRTFQMGLLPRRLGQLNVTVIAQATSGSVICDSDTDDMLFKVNQEKHRMIQDMVRRSVRVVPEGVPRISAIGDIICLRAPELSKTQVFPLVMTENVVPGSLRVYWSYTDEVLGPALKNLNSLVQMPTGCGEQNMVLVAPNVYVLDYLKSSPSVNVRQTEKLIRSARTYIEAGYHGQSKYRLEDGSYSAFGKSDRVGSTWLTAFVLSVFSKAHRVDSSIRIEWTTLFNETVDYLIQHQDSQGAGCFVEKGRVIHTAIQGGLSVGTSVSKESLLTAYVLAALWGTRPIVGQTLSSRVNTSVNDGIRCLTEAIHPGSVINQMSTYELAQFAYTFSLIKPQSSDTVALIKELLNRRHSETSAGLADTKNFWSIRSNLSTNYPRMAEAIDIETTSFAYLALTQSGLSISELFPVIRWLASQQNANGGFRSTQDTVLGLEVIADGAKRLGLHTLNTTENQLEVEVLLDPLGYSISDTVTLEKRRVVNQFAVPYTEPHQAQLARWNISAPLNSSGQCLAVQTVLYYNVPDTDAAGQAAFDLSINVAQPRAPPAKACTTAAVTVCLRVPERAHMQRDSGMLLIKIPMVSGWQPIEKEVFGLMSAGPRDSELVRMVEMSDDGTLWLYFDAFTSSEATSAGGWSNLKRCAEVKLKQNVYVENTRSAVVTAMDYYATERSISRNYGLDDCKSGWNIDTHLTRSRTLTSTYTPVSGTTELITEQPSLCPACEMTEDRNRSIVDELMTTLCDDYNYMYVLWIHDGSDVAYNITVFTVMRSNYSAMWNATLHLTTDSAPCDCPPVKVGSKLLMFSPEGLDIHLGQPDLSLRNKQPNVLLLPVSDFFPSIRLAFSRSLSNSVSPRETGESDDTNLRQLACSQIRTLYLFLKTKLL</sequence>
<keyword evidence="7 8" id="KW-1015">Disulfide bond</keyword>
<reference evidence="11 12" key="1">
    <citation type="journal article" date="2019" name="Gigascience">
        <title>Whole-genome sequence of the oriental lung fluke Paragonimus westermani.</title>
        <authorList>
            <person name="Oey H."/>
            <person name="Zakrzewski M."/>
            <person name="Narain K."/>
            <person name="Devi K.R."/>
            <person name="Agatsuma T."/>
            <person name="Nawaratna S."/>
            <person name="Gobert G.N."/>
            <person name="Jones M.K."/>
            <person name="Ragan M.A."/>
            <person name="McManus D.P."/>
            <person name="Krause L."/>
        </authorList>
    </citation>
    <scope>NUCLEOTIDE SEQUENCE [LARGE SCALE GENOMIC DNA]</scope>
    <source>
        <strain evidence="11 12">IND2009</strain>
    </source>
</reference>
<dbReference type="Pfam" id="PF01414">
    <property type="entry name" value="DSL"/>
    <property type="match status" value="1"/>
</dbReference>
<evidence type="ECO:0000256" key="3">
    <source>
        <dbReference type="ARBA" id="ARBA00022536"/>
    </source>
</evidence>
<evidence type="ECO:0000256" key="7">
    <source>
        <dbReference type="ARBA" id="ARBA00023157"/>
    </source>
</evidence>
<evidence type="ECO:0000256" key="2">
    <source>
        <dbReference type="ARBA" id="ARBA00022473"/>
    </source>
</evidence>
<dbReference type="InterPro" id="IPR001774">
    <property type="entry name" value="DSL"/>
</dbReference>
<dbReference type="PANTHER" id="PTHR11412:SF171">
    <property type="entry name" value="PREGNANCY ZONE PROTEIN-LIKE PROTEIN"/>
    <property type="match status" value="1"/>
</dbReference>